<dbReference type="CDD" id="cd00082">
    <property type="entry name" value="HisKA"/>
    <property type="match status" value="1"/>
</dbReference>
<dbReference type="InterPro" id="IPR003661">
    <property type="entry name" value="HisK_dim/P_dom"/>
</dbReference>
<dbReference type="SUPFAM" id="SSF47384">
    <property type="entry name" value="Homodimeric domain of signal transducing histidine kinase"/>
    <property type="match status" value="1"/>
</dbReference>
<evidence type="ECO:0000313" key="5">
    <source>
        <dbReference type="EMBL" id="TDQ10014.1"/>
    </source>
</evidence>
<dbReference type="InterPro" id="IPR000014">
    <property type="entry name" value="PAS"/>
</dbReference>
<proteinExistence type="predicted"/>
<dbReference type="Pfam" id="PF00512">
    <property type="entry name" value="HisKA"/>
    <property type="match status" value="1"/>
</dbReference>
<dbReference type="CDD" id="cd00130">
    <property type="entry name" value="PAS"/>
    <property type="match status" value="1"/>
</dbReference>
<dbReference type="EC" id="2.7.13.3" evidence="2"/>
<dbReference type="SUPFAM" id="SSF55785">
    <property type="entry name" value="PYP-like sensor domain (PAS domain)"/>
    <property type="match status" value="1"/>
</dbReference>
<evidence type="ECO:0000259" key="3">
    <source>
        <dbReference type="Pfam" id="PF00512"/>
    </source>
</evidence>
<feature type="domain" description="Signal transduction histidine kinase dimerisation/phosphoacceptor" evidence="3">
    <location>
        <begin position="129"/>
        <end position="183"/>
    </location>
</feature>
<feature type="domain" description="PAS fold-4" evidence="4">
    <location>
        <begin position="15"/>
        <end position="121"/>
    </location>
</feature>
<comment type="caution">
    <text evidence="5">The sequence shown here is derived from an EMBL/GenBank/DDBJ whole genome shotgun (WGS) entry which is preliminary data.</text>
</comment>
<comment type="catalytic activity">
    <reaction evidence="1">
        <text>ATP + protein L-histidine = ADP + protein N-phospho-L-histidine.</text>
        <dbReference type="EC" id="2.7.13.3"/>
    </reaction>
</comment>
<dbReference type="InterPro" id="IPR036097">
    <property type="entry name" value="HisK_dim/P_sf"/>
</dbReference>
<gene>
    <name evidence="5" type="ORF">ATK78_2173</name>
</gene>
<dbReference type="Gene3D" id="1.10.287.130">
    <property type="match status" value="1"/>
</dbReference>
<dbReference type="OrthoDB" id="9124519at2"/>
<dbReference type="AlphaFoldDB" id="A0A4R6SZ88"/>
<evidence type="ECO:0000256" key="1">
    <source>
        <dbReference type="ARBA" id="ARBA00000085"/>
    </source>
</evidence>
<evidence type="ECO:0000256" key="2">
    <source>
        <dbReference type="ARBA" id="ARBA00012438"/>
    </source>
</evidence>
<dbReference type="InterPro" id="IPR035965">
    <property type="entry name" value="PAS-like_dom_sf"/>
</dbReference>
<dbReference type="Proteomes" id="UP000295620">
    <property type="component" value="Unassembled WGS sequence"/>
</dbReference>
<dbReference type="RefSeq" id="WP_133576055.1">
    <property type="nucleotide sequence ID" value="NZ_SNYC01000004.1"/>
</dbReference>
<keyword evidence="6" id="KW-1185">Reference proteome</keyword>
<evidence type="ECO:0000259" key="4">
    <source>
        <dbReference type="Pfam" id="PF08448"/>
    </source>
</evidence>
<dbReference type="GO" id="GO:0000155">
    <property type="term" value="F:phosphorelay sensor kinase activity"/>
    <property type="evidence" value="ECO:0007669"/>
    <property type="project" value="InterPro"/>
</dbReference>
<evidence type="ECO:0000313" key="6">
    <source>
        <dbReference type="Proteomes" id="UP000295620"/>
    </source>
</evidence>
<dbReference type="InterPro" id="IPR013656">
    <property type="entry name" value="PAS_4"/>
</dbReference>
<sequence length="186" mass="21079">MQNFKEIQKLLNNSSIYYLISVDMDSRYSYLNERYHKAFDGIHGNLVGQHYAVTIHPDDLKICIEAAEKCFKNPAGIYPAVLRKHDGKGGYIITEWEYKGMFNADGSPAGIFCLGHDITELNETKLTLSDLVYQQSHVIRKPIANLVGLTELLENMEIDPSVKEVIARISESATELDQIIRNMAEK</sequence>
<organism evidence="5 6">
    <name type="scientific">Pedobacter metabolipauper</name>
    <dbReference type="NCBI Taxonomy" id="425513"/>
    <lineage>
        <taxon>Bacteria</taxon>
        <taxon>Pseudomonadati</taxon>
        <taxon>Bacteroidota</taxon>
        <taxon>Sphingobacteriia</taxon>
        <taxon>Sphingobacteriales</taxon>
        <taxon>Sphingobacteriaceae</taxon>
        <taxon>Pedobacter</taxon>
    </lineage>
</organism>
<name>A0A4R6SZ88_9SPHI</name>
<dbReference type="Pfam" id="PF08448">
    <property type="entry name" value="PAS_4"/>
    <property type="match status" value="1"/>
</dbReference>
<dbReference type="EMBL" id="SNYC01000004">
    <property type="protein sequence ID" value="TDQ10014.1"/>
    <property type="molecule type" value="Genomic_DNA"/>
</dbReference>
<reference evidence="5 6" key="1">
    <citation type="submission" date="2019-03" db="EMBL/GenBank/DDBJ databases">
        <title>Genomic Encyclopedia of Archaeal and Bacterial Type Strains, Phase II (KMG-II): from individual species to whole genera.</title>
        <authorList>
            <person name="Goeker M."/>
        </authorList>
    </citation>
    <scope>NUCLEOTIDE SEQUENCE [LARGE SCALE GENOMIC DNA]</scope>
    <source>
        <strain evidence="5 6">DSM 19035</strain>
    </source>
</reference>
<protein>
    <recommendedName>
        <fullName evidence="2">histidine kinase</fullName>
        <ecNumber evidence="2">2.7.13.3</ecNumber>
    </recommendedName>
</protein>
<accession>A0A4R6SZ88</accession>
<dbReference type="Gene3D" id="3.30.450.20">
    <property type="entry name" value="PAS domain"/>
    <property type="match status" value="1"/>
</dbReference>